<reference evidence="1" key="1">
    <citation type="submission" date="2020-08" db="EMBL/GenBank/DDBJ databases">
        <title>Genomic Encyclopedia of Type Strains, Phase IV (KMG-IV): sequencing the most valuable type-strain genomes for metagenomic binning, comparative biology and taxonomic classification.</title>
        <authorList>
            <person name="Goeker M."/>
        </authorList>
    </citation>
    <scope>NUCLEOTIDE SEQUENCE [LARGE SCALE GENOMIC DNA]</scope>
    <source>
        <strain evidence="1">DSM 105720</strain>
    </source>
</reference>
<dbReference type="EMBL" id="JACIER010000005">
    <property type="protein sequence ID" value="MBB4043799.1"/>
    <property type="molecule type" value="Genomic_DNA"/>
</dbReference>
<evidence type="ECO:0000313" key="2">
    <source>
        <dbReference type="Proteomes" id="UP000560658"/>
    </source>
</evidence>
<protein>
    <submittedName>
        <fullName evidence="1">Uncharacterized protein</fullName>
    </submittedName>
</protein>
<evidence type="ECO:0000313" key="1">
    <source>
        <dbReference type="EMBL" id="MBB4043799.1"/>
    </source>
</evidence>
<name>A0A840CYZ7_9BACE</name>
<sequence length="155" mass="17800">MAANTTQLLMKEFKVTAQDVYFATLVANDIPQNEAYLAIYKNLTTNVTGACNMMLRKNPQITTLIQSLKYKQGLNPENTDDMDDSSLNNYKDKDYILRKLATLEENSYGKDKKDILIAIADLQKMKNDDNKAEEERIHFYLPITCDRCPHRGVKQ</sequence>
<proteinExistence type="predicted"/>
<dbReference type="AlphaFoldDB" id="A0A840CYZ7"/>
<dbReference type="RefSeq" id="WP_044161476.1">
    <property type="nucleotide sequence ID" value="NZ_JACIER010000005.1"/>
</dbReference>
<gene>
    <name evidence="1" type="ORF">GGR06_001585</name>
</gene>
<accession>A0A840CYZ7</accession>
<dbReference type="Proteomes" id="UP000560658">
    <property type="component" value="Unassembled WGS sequence"/>
</dbReference>
<organism evidence="1 2">
    <name type="scientific">Bacteroides reticulotermitis</name>
    <dbReference type="NCBI Taxonomy" id="1133319"/>
    <lineage>
        <taxon>Bacteria</taxon>
        <taxon>Pseudomonadati</taxon>
        <taxon>Bacteroidota</taxon>
        <taxon>Bacteroidia</taxon>
        <taxon>Bacteroidales</taxon>
        <taxon>Bacteroidaceae</taxon>
        <taxon>Bacteroides</taxon>
    </lineage>
</organism>
<comment type="caution">
    <text evidence="1">The sequence shown here is derived from an EMBL/GenBank/DDBJ whole genome shotgun (WGS) entry which is preliminary data.</text>
</comment>
<keyword evidence="2" id="KW-1185">Reference proteome</keyword>